<evidence type="ECO:0000256" key="1">
    <source>
        <dbReference type="ARBA" id="ARBA00010761"/>
    </source>
</evidence>
<evidence type="ECO:0000256" key="4">
    <source>
        <dbReference type="ARBA" id="ARBA00022980"/>
    </source>
</evidence>
<dbReference type="InterPro" id="IPR018280">
    <property type="entry name" value="Ribosomal_uS3_CS"/>
</dbReference>
<dbReference type="HAMAP" id="MF_01309_B">
    <property type="entry name" value="Ribosomal_uS3_B"/>
    <property type="match status" value="1"/>
</dbReference>
<gene>
    <name evidence="8" type="primary">rpsC</name>
    <name evidence="11" type="ORF">BGX16_1477</name>
</gene>
<dbReference type="CDD" id="cd02412">
    <property type="entry name" value="KH-II_30S_S3"/>
    <property type="match status" value="1"/>
</dbReference>
<dbReference type="AlphaFoldDB" id="A0A2M9A701"/>
<dbReference type="InterPro" id="IPR009019">
    <property type="entry name" value="KH_sf_prok-type"/>
</dbReference>
<dbReference type="InterPro" id="IPR004087">
    <property type="entry name" value="KH_dom"/>
</dbReference>
<dbReference type="EMBL" id="PGEX01000001">
    <property type="protein sequence ID" value="PJJ41500.1"/>
    <property type="molecule type" value="Genomic_DNA"/>
</dbReference>
<dbReference type="Pfam" id="PF07650">
    <property type="entry name" value="KH_2"/>
    <property type="match status" value="1"/>
</dbReference>
<evidence type="ECO:0000259" key="10">
    <source>
        <dbReference type="PROSITE" id="PS50823"/>
    </source>
</evidence>
<dbReference type="GO" id="GO:0022627">
    <property type="term" value="C:cytosolic small ribosomal subunit"/>
    <property type="evidence" value="ECO:0007669"/>
    <property type="project" value="TreeGrafter"/>
</dbReference>
<dbReference type="Pfam" id="PF00189">
    <property type="entry name" value="Ribosomal_S3_C"/>
    <property type="match status" value="1"/>
</dbReference>
<evidence type="ECO:0000256" key="9">
    <source>
        <dbReference type="RuleBase" id="RU003624"/>
    </source>
</evidence>
<dbReference type="SUPFAM" id="SSF54814">
    <property type="entry name" value="Prokaryotic type KH domain (KH-domain type II)"/>
    <property type="match status" value="1"/>
</dbReference>
<comment type="similarity">
    <text evidence="1 8 9">Belongs to the universal ribosomal protein uS3 family.</text>
</comment>
<dbReference type="GO" id="GO:0003729">
    <property type="term" value="F:mRNA binding"/>
    <property type="evidence" value="ECO:0007669"/>
    <property type="project" value="UniProtKB-UniRule"/>
</dbReference>
<dbReference type="SUPFAM" id="SSF54821">
    <property type="entry name" value="Ribosomal protein S3 C-terminal domain"/>
    <property type="match status" value="1"/>
</dbReference>
<comment type="subunit">
    <text evidence="8">Part of the 30S ribosomal subunit. Forms a tight complex with proteins S10 and S14.</text>
</comment>
<evidence type="ECO:0000256" key="8">
    <source>
        <dbReference type="HAMAP-Rule" id="MF_01309"/>
    </source>
</evidence>
<dbReference type="Gene3D" id="3.30.300.20">
    <property type="match status" value="1"/>
</dbReference>
<evidence type="ECO:0000313" key="12">
    <source>
        <dbReference type="Proteomes" id="UP000231134"/>
    </source>
</evidence>
<keyword evidence="2 8" id="KW-0699">rRNA-binding</keyword>
<dbReference type="RefSeq" id="WP_100425461.1">
    <property type="nucleotide sequence ID" value="NZ_JAQXKX010000028.1"/>
</dbReference>
<keyword evidence="5 8" id="KW-0687">Ribonucleoprotein</keyword>
<keyword evidence="12" id="KW-1185">Reference proteome</keyword>
<feature type="domain" description="KH type-2" evidence="10">
    <location>
        <begin position="39"/>
        <end position="107"/>
    </location>
</feature>
<dbReference type="InterPro" id="IPR015946">
    <property type="entry name" value="KH_dom-like_a/b"/>
</dbReference>
<dbReference type="PROSITE" id="PS00548">
    <property type="entry name" value="RIBOSOMAL_S3"/>
    <property type="match status" value="1"/>
</dbReference>
<comment type="caution">
    <text evidence="11">The sequence shown here is derived from an EMBL/GenBank/DDBJ whole genome shotgun (WGS) entry which is preliminary data.</text>
</comment>
<dbReference type="GO" id="GO:0006412">
    <property type="term" value="P:translation"/>
    <property type="evidence" value="ECO:0007669"/>
    <property type="project" value="UniProtKB-UniRule"/>
</dbReference>
<dbReference type="PANTHER" id="PTHR11760:SF19">
    <property type="entry name" value="SMALL RIBOSOMAL SUBUNIT PROTEIN US3C"/>
    <property type="match status" value="1"/>
</dbReference>
<dbReference type="NCBIfam" id="TIGR01009">
    <property type="entry name" value="rpsC_bact"/>
    <property type="match status" value="1"/>
</dbReference>
<dbReference type="GO" id="GO:0019843">
    <property type="term" value="F:rRNA binding"/>
    <property type="evidence" value="ECO:0007669"/>
    <property type="project" value="UniProtKB-UniRule"/>
</dbReference>
<dbReference type="PANTHER" id="PTHR11760">
    <property type="entry name" value="30S/40S RIBOSOMAL PROTEIN S3"/>
    <property type="match status" value="1"/>
</dbReference>
<reference evidence="11 12" key="1">
    <citation type="submission" date="2017-11" db="EMBL/GenBank/DDBJ databases">
        <title>Animal gut microbial communities from fecal samples from Wisconsin, USA.</title>
        <authorList>
            <person name="Neumann A."/>
        </authorList>
    </citation>
    <scope>NUCLEOTIDE SEQUENCE [LARGE SCALE GENOMIC DNA]</scope>
    <source>
        <strain evidence="11 12">UWS3</strain>
    </source>
</reference>
<sequence>MGQKSHPYGLRLGVIDDWQSKWYAENDKFADFLYEDIVLRRYLMKRFEHASLAKVGIERTVKKVNVNLFTARPGVVIGKKGEELDRLKSELQYLTGKEIYISVHEIKRPEADAKLVAENIARQLEKRVSFRRAMKRAMQSAMRMGVEGVKIQCGGRLGGAEIARVEKYAEGRVPLHTLRADIDYATATAKTVYGSVGIKVWIMHGEKIGKDVFTAEPKREK</sequence>
<dbReference type="InterPro" id="IPR001351">
    <property type="entry name" value="Ribosomal_uS3_C"/>
</dbReference>
<dbReference type="SMART" id="SM00322">
    <property type="entry name" value="KH"/>
    <property type="match status" value="1"/>
</dbReference>
<dbReference type="OrthoDB" id="9806396at2"/>
<dbReference type="Gene3D" id="3.30.1140.32">
    <property type="entry name" value="Ribosomal protein S3, C-terminal domain"/>
    <property type="match status" value="1"/>
</dbReference>
<evidence type="ECO:0000256" key="2">
    <source>
        <dbReference type="ARBA" id="ARBA00022730"/>
    </source>
</evidence>
<proteinExistence type="inferred from homology"/>
<dbReference type="FunFam" id="3.30.300.20:FF:000001">
    <property type="entry name" value="30S ribosomal protein S3"/>
    <property type="match status" value="1"/>
</dbReference>
<name>A0A2M9A701_9BACT</name>
<protein>
    <recommendedName>
        <fullName evidence="7 8">Small ribosomal subunit protein uS3</fullName>
    </recommendedName>
</protein>
<evidence type="ECO:0000313" key="11">
    <source>
        <dbReference type="EMBL" id="PJJ41500.1"/>
    </source>
</evidence>
<dbReference type="InterPro" id="IPR005704">
    <property type="entry name" value="Ribosomal_uS3_bac-typ"/>
</dbReference>
<evidence type="ECO:0000256" key="7">
    <source>
        <dbReference type="ARBA" id="ARBA00035257"/>
    </source>
</evidence>
<keyword evidence="4 8" id="KW-0689">Ribosomal protein</keyword>
<organism evidence="11 12">
    <name type="scientific">Hallerella succinigenes</name>
    <dbReference type="NCBI Taxonomy" id="1896222"/>
    <lineage>
        <taxon>Bacteria</taxon>
        <taxon>Pseudomonadati</taxon>
        <taxon>Fibrobacterota</taxon>
        <taxon>Fibrobacteria</taxon>
        <taxon>Fibrobacterales</taxon>
        <taxon>Fibrobacteraceae</taxon>
        <taxon>Hallerella</taxon>
    </lineage>
</organism>
<dbReference type="Proteomes" id="UP000231134">
    <property type="component" value="Unassembled WGS sequence"/>
</dbReference>
<keyword evidence="3 8" id="KW-0694">RNA-binding</keyword>
<dbReference type="GO" id="GO:0003735">
    <property type="term" value="F:structural constituent of ribosome"/>
    <property type="evidence" value="ECO:0007669"/>
    <property type="project" value="InterPro"/>
</dbReference>
<dbReference type="InterPro" id="IPR004044">
    <property type="entry name" value="KH_dom_type_2"/>
</dbReference>
<evidence type="ECO:0000256" key="5">
    <source>
        <dbReference type="ARBA" id="ARBA00023274"/>
    </source>
</evidence>
<accession>A0A2M9A701</accession>
<evidence type="ECO:0000256" key="6">
    <source>
        <dbReference type="ARBA" id="ARBA00024998"/>
    </source>
</evidence>
<evidence type="ECO:0000256" key="3">
    <source>
        <dbReference type="ARBA" id="ARBA00022884"/>
    </source>
</evidence>
<comment type="function">
    <text evidence="6 8">Binds the lower part of the 30S subunit head. Binds mRNA in the 70S ribosome, positioning it for translation.</text>
</comment>
<dbReference type="InterPro" id="IPR057258">
    <property type="entry name" value="Ribosomal_uS3"/>
</dbReference>
<dbReference type="InterPro" id="IPR036419">
    <property type="entry name" value="Ribosomal_S3_C_sf"/>
</dbReference>
<dbReference type="PROSITE" id="PS50823">
    <property type="entry name" value="KH_TYPE_2"/>
    <property type="match status" value="1"/>
</dbReference>
<dbReference type="FunFam" id="3.30.1140.32:FF:000002">
    <property type="entry name" value="30S ribosomal protein S3"/>
    <property type="match status" value="1"/>
</dbReference>